<comment type="caution">
    <text evidence="2">The sequence shown here is derived from an EMBL/GenBank/DDBJ whole genome shotgun (WGS) entry which is preliminary data.</text>
</comment>
<organism evidence="2 3">
    <name type="scientific">Piscinibacter sakaiensis</name>
    <name type="common">Ideonella sakaiensis</name>
    <dbReference type="NCBI Taxonomy" id="1547922"/>
    <lineage>
        <taxon>Bacteria</taxon>
        <taxon>Pseudomonadati</taxon>
        <taxon>Pseudomonadota</taxon>
        <taxon>Betaproteobacteria</taxon>
        <taxon>Burkholderiales</taxon>
        <taxon>Sphaerotilaceae</taxon>
        <taxon>Piscinibacter</taxon>
    </lineage>
</organism>
<dbReference type="Proteomes" id="UP000037660">
    <property type="component" value="Unassembled WGS sequence"/>
</dbReference>
<accession>A0A0K8P3N4</accession>
<dbReference type="RefSeq" id="WP_082368421.1">
    <property type="nucleotide sequence ID" value="NZ_BBYR01000043.1"/>
</dbReference>
<dbReference type="InterPro" id="IPR052022">
    <property type="entry name" value="26kDa_periplasmic_antigen"/>
</dbReference>
<dbReference type="PANTHER" id="PTHR34387">
    <property type="entry name" value="SLR1258 PROTEIN"/>
    <property type="match status" value="1"/>
</dbReference>
<proteinExistence type="predicted"/>
<dbReference type="Pfam" id="PF04402">
    <property type="entry name" value="SIMPL"/>
    <property type="match status" value="1"/>
</dbReference>
<keyword evidence="3" id="KW-1185">Reference proteome</keyword>
<reference evidence="3" key="1">
    <citation type="submission" date="2015-07" db="EMBL/GenBank/DDBJ databases">
        <title>Discovery of a poly(ethylene terephthalate assimilation.</title>
        <authorList>
            <person name="Yoshida S."/>
            <person name="Hiraga K."/>
            <person name="Takehana T."/>
            <person name="Taniguchi I."/>
            <person name="Yamaji H."/>
            <person name="Maeda Y."/>
            <person name="Toyohara K."/>
            <person name="Miyamoto K."/>
            <person name="Kimura Y."/>
            <person name="Oda K."/>
        </authorList>
    </citation>
    <scope>NUCLEOTIDE SEQUENCE [LARGE SCALE GENOMIC DNA]</scope>
    <source>
        <strain evidence="3">NBRC 110686 / TISTR 2288 / 201-F6</strain>
    </source>
</reference>
<feature type="chain" id="PRO_5005513677" evidence="1">
    <location>
        <begin position="40"/>
        <end position="251"/>
    </location>
</feature>
<sequence length="251" mass="26403">MNRLRTLSPRDLPAPRAWRPAAALLLAAVAAAQALPARADTAPPQGVVNLTASASTEVAKDWIAITLSTQREGAEAGPVQTALKQALDAALQQARAAARPGQVEVQTGPFSLSPRYTNQGRTNGWQGVAELVIEGRDMAAIGQLAGRISSLSISRVAYGLSREAREKAEAEITAQAVARWRERAAESARLFGYTSYALREVSVGSNEPPPMMPMVRAKAMAAMAPADEALPIEAGKATVTVSVNGSVQLLK</sequence>
<dbReference type="InterPro" id="IPR007497">
    <property type="entry name" value="SIMPL/DUF541"/>
</dbReference>
<gene>
    <name evidence="2" type="ORF">ISF6_3041</name>
</gene>
<evidence type="ECO:0000256" key="1">
    <source>
        <dbReference type="SAM" id="SignalP"/>
    </source>
</evidence>
<dbReference type="EMBL" id="BBYR01000043">
    <property type="protein sequence ID" value="GAP37186.1"/>
    <property type="molecule type" value="Genomic_DNA"/>
</dbReference>
<dbReference type="AlphaFoldDB" id="A0A0K8P3N4"/>
<reference evidence="2 3" key="2">
    <citation type="journal article" date="2016" name="Science">
        <title>A bacterium that degrades and assimilates poly(ethylene terephthalate).</title>
        <authorList>
            <person name="Yoshida S."/>
            <person name="Hiraga K."/>
            <person name="Takehana T."/>
            <person name="Taniguchi I."/>
            <person name="Yamaji H."/>
            <person name="Maeda Y."/>
            <person name="Toyohara K."/>
            <person name="Miyamoto K."/>
            <person name="Kimura Y."/>
            <person name="Oda K."/>
        </authorList>
    </citation>
    <scope>NUCLEOTIDE SEQUENCE [LARGE SCALE GENOMIC DNA]</scope>
    <source>
        <strain evidence="3">NBRC 110686 / TISTR 2288 / 201-F6</strain>
    </source>
</reference>
<feature type="signal peptide" evidence="1">
    <location>
        <begin position="1"/>
        <end position="39"/>
    </location>
</feature>
<dbReference type="OrthoDB" id="7062395at2"/>
<dbReference type="GO" id="GO:0006974">
    <property type="term" value="P:DNA damage response"/>
    <property type="evidence" value="ECO:0007669"/>
    <property type="project" value="TreeGrafter"/>
</dbReference>
<dbReference type="STRING" id="1547922.ISF6_3041"/>
<name>A0A0K8P3N4_PISS1</name>
<keyword evidence="1" id="KW-0732">Signal</keyword>
<protein>
    <submittedName>
        <fullName evidence="2">Putative exported protein</fullName>
    </submittedName>
</protein>
<evidence type="ECO:0000313" key="3">
    <source>
        <dbReference type="Proteomes" id="UP000037660"/>
    </source>
</evidence>
<dbReference type="PANTHER" id="PTHR34387:SF1">
    <property type="entry name" value="PERIPLASMIC IMMUNOGENIC PROTEIN"/>
    <property type="match status" value="1"/>
</dbReference>
<dbReference type="Gene3D" id="3.30.70.2970">
    <property type="entry name" value="Protein of unknown function (DUF541), domain 2"/>
    <property type="match status" value="1"/>
</dbReference>
<evidence type="ECO:0000313" key="2">
    <source>
        <dbReference type="EMBL" id="GAP37186.1"/>
    </source>
</evidence>
<dbReference type="Gene3D" id="3.30.110.170">
    <property type="entry name" value="Protein of unknown function (DUF541), domain 1"/>
    <property type="match status" value="1"/>
</dbReference>